<evidence type="ECO:0000256" key="7">
    <source>
        <dbReference type="ARBA" id="ARBA00022840"/>
    </source>
</evidence>
<dbReference type="InterPro" id="IPR023214">
    <property type="entry name" value="HAD_sf"/>
</dbReference>
<proteinExistence type="inferred from homology"/>
<feature type="transmembrane region" description="Helical" evidence="11">
    <location>
        <begin position="153"/>
        <end position="180"/>
    </location>
</feature>
<dbReference type="InterPro" id="IPR027256">
    <property type="entry name" value="P-typ_ATPase_IB"/>
</dbReference>
<dbReference type="Pfam" id="PF00702">
    <property type="entry name" value="Hydrolase"/>
    <property type="match status" value="1"/>
</dbReference>
<dbReference type="SFLD" id="SFLDS00003">
    <property type="entry name" value="Haloacid_Dehalogenase"/>
    <property type="match status" value="1"/>
</dbReference>
<dbReference type="SUPFAM" id="SSF81665">
    <property type="entry name" value="Calcium ATPase, transmembrane domain M"/>
    <property type="match status" value="1"/>
</dbReference>
<dbReference type="PANTHER" id="PTHR43520">
    <property type="entry name" value="ATP7, ISOFORM B"/>
    <property type="match status" value="1"/>
</dbReference>
<dbReference type="SUPFAM" id="SSF81653">
    <property type="entry name" value="Calcium ATPase, transduction domain A"/>
    <property type="match status" value="1"/>
</dbReference>
<feature type="transmembrane region" description="Helical" evidence="11">
    <location>
        <begin position="192"/>
        <end position="212"/>
    </location>
</feature>
<keyword evidence="4 11" id="KW-0812">Transmembrane</keyword>
<dbReference type="InterPro" id="IPR018303">
    <property type="entry name" value="ATPase_P-typ_P_site"/>
</dbReference>
<dbReference type="InterPro" id="IPR045800">
    <property type="entry name" value="HMBD"/>
</dbReference>
<dbReference type="GO" id="GO:0060003">
    <property type="term" value="P:copper ion export"/>
    <property type="evidence" value="ECO:0007669"/>
    <property type="project" value="UniProtKB-ARBA"/>
</dbReference>
<keyword evidence="7 11" id="KW-0067">ATP-binding</keyword>
<keyword evidence="8" id="KW-1278">Translocase</keyword>
<keyword evidence="9 11" id="KW-1133">Transmembrane helix</keyword>
<evidence type="ECO:0000256" key="3">
    <source>
        <dbReference type="ARBA" id="ARBA00022475"/>
    </source>
</evidence>
<dbReference type="GO" id="GO:0055070">
    <property type="term" value="P:copper ion homeostasis"/>
    <property type="evidence" value="ECO:0007669"/>
    <property type="project" value="TreeGrafter"/>
</dbReference>
<dbReference type="Pfam" id="PF19335">
    <property type="entry name" value="HMBD"/>
    <property type="match status" value="1"/>
</dbReference>
<evidence type="ECO:0000256" key="4">
    <source>
        <dbReference type="ARBA" id="ARBA00022692"/>
    </source>
</evidence>
<feature type="transmembrane region" description="Helical" evidence="11">
    <location>
        <begin position="691"/>
        <end position="710"/>
    </location>
</feature>
<dbReference type="InterPro" id="IPR036412">
    <property type="entry name" value="HAD-like_sf"/>
</dbReference>
<evidence type="ECO:0000256" key="2">
    <source>
        <dbReference type="ARBA" id="ARBA00006024"/>
    </source>
</evidence>
<comment type="similarity">
    <text evidence="2 11">Belongs to the cation transport ATPase (P-type) (TC 3.A.3) family. Type IB subfamily.</text>
</comment>
<dbReference type="SUPFAM" id="SSF56784">
    <property type="entry name" value="HAD-like"/>
    <property type="match status" value="1"/>
</dbReference>
<organism evidence="15 16">
    <name type="scientific">Nitrogeniibacter mangrovi</name>
    <dbReference type="NCBI Taxonomy" id="2016596"/>
    <lineage>
        <taxon>Bacteria</taxon>
        <taxon>Pseudomonadati</taxon>
        <taxon>Pseudomonadota</taxon>
        <taxon>Betaproteobacteria</taxon>
        <taxon>Rhodocyclales</taxon>
        <taxon>Zoogloeaceae</taxon>
        <taxon>Nitrogeniibacter</taxon>
    </lineage>
</organism>
<keyword evidence="6 11" id="KW-0547">Nucleotide-binding</keyword>
<evidence type="ECO:0000259" key="13">
    <source>
        <dbReference type="Pfam" id="PF00122"/>
    </source>
</evidence>
<evidence type="ECO:0000256" key="12">
    <source>
        <dbReference type="SAM" id="MobiDB-lite"/>
    </source>
</evidence>
<evidence type="ECO:0000256" key="9">
    <source>
        <dbReference type="ARBA" id="ARBA00022989"/>
    </source>
</evidence>
<dbReference type="NCBIfam" id="TIGR01525">
    <property type="entry name" value="ATPase-IB_hvy"/>
    <property type="match status" value="1"/>
</dbReference>
<evidence type="ECO:0000313" key="15">
    <source>
        <dbReference type="EMBL" id="QID19794.1"/>
    </source>
</evidence>
<dbReference type="InterPro" id="IPR044492">
    <property type="entry name" value="P_typ_ATPase_HD_dom"/>
</dbReference>
<dbReference type="SFLD" id="SFLDG00002">
    <property type="entry name" value="C1.7:_P-type_atpase_like"/>
    <property type="match status" value="1"/>
</dbReference>
<dbReference type="FunFam" id="2.70.150.10:FF:000020">
    <property type="entry name" value="Copper-exporting P-type ATPase A"/>
    <property type="match status" value="1"/>
</dbReference>
<dbReference type="NCBIfam" id="TIGR01511">
    <property type="entry name" value="ATPase-IB1_Cu"/>
    <property type="match status" value="1"/>
</dbReference>
<dbReference type="GO" id="GO:0043682">
    <property type="term" value="F:P-type divalent copper transporter activity"/>
    <property type="evidence" value="ECO:0007669"/>
    <property type="project" value="TreeGrafter"/>
</dbReference>
<dbReference type="Proteomes" id="UP000501991">
    <property type="component" value="Chromosome"/>
</dbReference>
<dbReference type="GO" id="GO:0005524">
    <property type="term" value="F:ATP binding"/>
    <property type="evidence" value="ECO:0007669"/>
    <property type="project" value="UniProtKB-UniRule"/>
</dbReference>
<name>A0A6C1BBY4_9RHOO</name>
<dbReference type="InterPro" id="IPR023298">
    <property type="entry name" value="ATPase_P-typ_TM_dom_sf"/>
</dbReference>
<reference evidence="15 16" key="1">
    <citation type="submission" date="2020-02" db="EMBL/GenBank/DDBJ databases">
        <title>Nitrogenibacter mangrovi gen. nov., sp. nov. isolated from mangrove sediment, a denitrifying betaproteobacterium.</title>
        <authorList>
            <person name="Liao H."/>
            <person name="Tian Y."/>
        </authorList>
    </citation>
    <scope>NUCLEOTIDE SEQUENCE [LARGE SCALE GENOMIC DNA]</scope>
    <source>
        <strain evidence="15 16">M9-3-2</strain>
    </source>
</reference>
<evidence type="ECO:0000256" key="11">
    <source>
        <dbReference type="RuleBase" id="RU362081"/>
    </source>
</evidence>
<dbReference type="Gene3D" id="2.70.150.10">
    <property type="entry name" value="Calcium-transporting ATPase, cytoplasmic transduction domain A"/>
    <property type="match status" value="1"/>
</dbReference>
<evidence type="ECO:0000256" key="5">
    <source>
        <dbReference type="ARBA" id="ARBA00022723"/>
    </source>
</evidence>
<dbReference type="EMBL" id="CP048836">
    <property type="protein sequence ID" value="QID19794.1"/>
    <property type="molecule type" value="Genomic_DNA"/>
</dbReference>
<dbReference type="Gene3D" id="3.40.50.1000">
    <property type="entry name" value="HAD superfamily/HAD-like"/>
    <property type="match status" value="1"/>
</dbReference>
<dbReference type="InterPro" id="IPR059000">
    <property type="entry name" value="ATPase_P-type_domA"/>
</dbReference>
<dbReference type="InterPro" id="IPR001757">
    <property type="entry name" value="P_typ_ATPase"/>
</dbReference>
<feature type="domain" description="P-type ATPase A" evidence="13">
    <location>
        <begin position="230"/>
        <end position="330"/>
    </location>
</feature>
<dbReference type="InterPro" id="IPR008250">
    <property type="entry name" value="ATPase_P-typ_transduc_dom_A_sf"/>
</dbReference>
<keyword evidence="5 11" id="KW-0479">Metal-binding</keyword>
<dbReference type="PRINTS" id="PR00943">
    <property type="entry name" value="CUATPASE"/>
</dbReference>
<feature type="domain" description="Heavy metal binding" evidence="14">
    <location>
        <begin position="41"/>
        <end position="66"/>
    </location>
</feature>
<feature type="transmembrane region" description="Helical" evidence="11">
    <location>
        <begin position="375"/>
        <end position="398"/>
    </location>
</feature>
<dbReference type="SFLD" id="SFLDF00027">
    <property type="entry name" value="p-type_atpase"/>
    <property type="match status" value="1"/>
</dbReference>
<dbReference type="AlphaFoldDB" id="A0A6C1BBY4"/>
<keyword evidence="10 11" id="KW-0472">Membrane</keyword>
<feature type="transmembrane region" description="Helical" evidence="11">
    <location>
        <begin position="716"/>
        <end position="738"/>
    </location>
</feature>
<evidence type="ECO:0000256" key="8">
    <source>
        <dbReference type="ARBA" id="ARBA00022967"/>
    </source>
</evidence>
<dbReference type="Pfam" id="PF00122">
    <property type="entry name" value="E1-E2_ATPase"/>
    <property type="match status" value="1"/>
</dbReference>
<dbReference type="CDD" id="cd02094">
    <property type="entry name" value="P-type_ATPase_Cu-like"/>
    <property type="match status" value="1"/>
</dbReference>
<feature type="transmembrane region" description="Helical" evidence="11">
    <location>
        <begin position="347"/>
        <end position="369"/>
    </location>
</feature>
<keyword evidence="16" id="KW-1185">Reference proteome</keyword>
<comment type="subcellular location">
    <subcellularLocation>
        <location evidence="1">Cell membrane</location>
        <topology evidence="1">Multi-pass membrane protein</topology>
    </subcellularLocation>
</comment>
<dbReference type="GO" id="GO:0005507">
    <property type="term" value="F:copper ion binding"/>
    <property type="evidence" value="ECO:0007669"/>
    <property type="project" value="TreeGrafter"/>
</dbReference>
<evidence type="ECO:0000256" key="10">
    <source>
        <dbReference type="ARBA" id="ARBA00023136"/>
    </source>
</evidence>
<dbReference type="PRINTS" id="PR00119">
    <property type="entry name" value="CATATPASE"/>
</dbReference>
<dbReference type="GO" id="GO:0016887">
    <property type="term" value="F:ATP hydrolysis activity"/>
    <property type="evidence" value="ECO:0007669"/>
    <property type="project" value="InterPro"/>
</dbReference>
<dbReference type="PROSITE" id="PS00154">
    <property type="entry name" value="ATPASE_E1_E2"/>
    <property type="match status" value="1"/>
</dbReference>
<dbReference type="NCBIfam" id="TIGR01494">
    <property type="entry name" value="ATPase_P-type"/>
    <property type="match status" value="1"/>
</dbReference>
<accession>A0A6C1BBY4</accession>
<protein>
    <submittedName>
        <fullName evidence="15">Copper-translocating P-type ATPase</fullName>
    </submittedName>
</protein>
<dbReference type="Gene3D" id="3.40.1110.10">
    <property type="entry name" value="Calcium-transporting ATPase, cytoplasmic domain N"/>
    <property type="match status" value="1"/>
</dbReference>
<evidence type="ECO:0000259" key="14">
    <source>
        <dbReference type="Pfam" id="PF19335"/>
    </source>
</evidence>
<keyword evidence="3 11" id="KW-1003">Cell membrane</keyword>
<dbReference type="PANTHER" id="PTHR43520:SF8">
    <property type="entry name" value="P-TYPE CU(+) TRANSPORTER"/>
    <property type="match status" value="1"/>
</dbReference>
<evidence type="ECO:0000313" key="16">
    <source>
        <dbReference type="Proteomes" id="UP000501991"/>
    </source>
</evidence>
<sequence length="745" mass="77501">MHLVPADTAGEAGHHGHRAAPHDSDAGGRYDTVPPGHTGPVYTCPMHPEVRQTAPGACPLCGMGLQQESGAAADDGPNPELVDFTRRLRVGLALTVPLLVLTMAPLFGVTAIRSFFGETTALWLEFVLGTPVILWSGKPFLVRGWTSFRTQKLNMFSLIAMGVAASYLYSLVALIAPGIFPAGFRDPDTGAVGVYFEAAAVIVTLVLLGQVMELRAREGTGKAIRALLDLAAKTARVIRPDGSEEEIALEDVQVGDRLRVRPGDKIPVDGVVAEGHSSIDESMITGEPVPVEKGAGDSLTGATINGTGALVMEATRVGNDTMLAQIVEMVSSAQKSRAPIQKFADMVAGRFVPAVIGVAVLAFVAWAIWGPAPAYAYALVSAVSVLIIACPCALGLATPMSIMTATGRGAQAGVLIKNAEALERFEKVDTLIVDKTGTLTEGKPKLVAVLPEANHAETEVLRLAASLERGSEHPLAEAIVSGAEARGVTLAEAGDFEAVTGKGVKGTVDGKAVALGNAALMADMGLDGGDLAEQANARRDEGETVMFVVLDGAIAGMVSVADPTKESTPAALKALHELGFRIIMATGDNERTARAVAKRLGIDEIRADVLPADKASIIKDLQAQGRKVAMAGDGVNDAPALAQADVGIAMGSGADVAIESAAFTLVKGNLEGIVRARRLALATMRNIRQNLFFALIYNGVGVPIAAGVLYPFLGLLISPMFAAFAMSASSISVVLNALRLRRVSL</sequence>
<feature type="region of interest" description="Disordered" evidence="12">
    <location>
        <begin position="1"/>
        <end position="34"/>
    </location>
</feature>
<dbReference type="KEGG" id="azq:G3580_09845"/>
<evidence type="ECO:0000256" key="1">
    <source>
        <dbReference type="ARBA" id="ARBA00004651"/>
    </source>
</evidence>
<feature type="transmembrane region" description="Helical" evidence="11">
    <location>
        <begin position="90"/>
        <end position="116"/>
    </location>
</feature>
<feature type="transmembrane region" description="Helical" evidence="11">
    <location>
        <begin position="122"/>
        <end position="141"/>
    </location>
</feature>
<dbReference type="GO" id="GO:0005886">
    <property type="term" value="C:plasma membrane"/>
    <property type="evidence" value="ECO:0007669"/>
    <property type="project" value="UniProtKB-SubCell"/>
</dbReference>
<gene>
    <name evidence="15" type="ORF">G3580_09845</name>
</gene>
<evidence type="ECO:0000256" key="6">
    <source>
        <dbReference type="ARBA" id="ARBA00022741"/>
    </source>
</evidence>
<dbReference type="InterPro" id="IPR023299">
    <property type="entry name" value="ATPase_P-typ_cyto_dom_N"/>
</dbReference>